<dbReference type="InterPro" id="IPR046672">
    <property type="entry name" value="DUF6542"/>
</dbReference>
<feature type="transmembrane region" description="Helical" evidence="1">
    <location>
        <begin position="108"/>
        <end position="132"/>
    </location>
</feature>
<name>E2SE27_9ACTN</name>
<dbReference type="EMBL" id="ACLF03000006">
    <property type="protein sequence ID" value="EFQ82754.1"/>
    <property type="molecule type" value="Genomic_DNA"/>
</dbReference>
<dbReference type="STRING" id="585531.HMPREF0063_11963"/>
<dbReference type="HOGENOM" id="CLU_1830862_0_0_11"/>
<comment type="caution">
    <text evidence="3">The sequence shown here is derived from an EMBL/GenBank/DDBJ whole genome shotgun (WGS) entry which is preliminary data.</text>
</comment>
<proteinExistence type="predicted"/>
<keyword evidence="1" id="KW-1133">Transmembrane helix</keyword>
<keyword evidence="1" id="KW-0812">Transmembrane</keyword>
<feature type="transmembrane region" description="Helical" evidence="1">
    <location>
        <begin position="45"/>
        <end position="62"/>
    </location>
</feature>
<evidence type="ECO:0000256" key="1">
    <source>
        <dbReference type="SAM" id="Phobius"/>
    </source>
</evidence>
<protein>
    <recommendedName>
        <fullName evidence="2">DUF6542 domain-containing protein</fullName>
    </recommendedName>
</protein>
<feature type="transmembrane region" description="Helical" evidence="1">
    <location>
        <begin position="21"/>
        <end position="39"/>
    </location>
</feature>
<feature type="domain" description="DUF6542" evidence="2">
    <location>
        <begin position="26"/>
        <end position="134"/>
    </location>
</feature>
<sequence length="140" mass="13998">MAATGILSPAAWARRDLDAPHAARLACVALGLVLVADLLDGRLGWMYSAGFIGVSLAVALGVRHRSLFAAGLLPAGLMLGSLAVVAVVAGDAIVVPGLADTTGAPGRWLAAVIDRGVTLIAGSAAAVAVILVRLRTDPEA</sequence>
<dbReference type="Pfam" id="PF20177">
    <property type="entry name" value="DUF6542"/>
    <property type="match status" value="1"/>
</dbReference>
<evidence type="ECO:0000313" key="4">
    <source>
        <dbReference type="Proteomes" id="UP000003111"/>
    </source>
</evidence>
<dbReference type="RefSeq" id="WP_007077055.1">
    <property type="nucleotide sequence ID" value="NZ_CM001024.1"/>
</dbReference>
<dbReference type="AlphaFoldDB" id="E2SE27"/>
<evidence type="ECO:0000259" key="2">
    <source>
        <dbReference type="Pfam" id="PF20177"/>
    </source>
</evidence>
<feature type="transmembrane region" description="Helical" evidence="1">
    <location>
        <begin position="67"/>
        <end position="88"/>
    </location>
</feature>
<accession>E2SE27</accession>
<evidence type="ECO:0000313" key="3">
    <source>
        <dbReference type="EMBL" id="EFQ82754.1"/>
    </source>
</evidence>
<reference evidence="3" key="1">
    <citation type="submission" date="2010-08" db="EMBL/GenBank/DDBJ databases">
        <authorList>
            <person name="Muzny D."/>
            <person name="Qin X."/>
            <person name="Buhay C."/>
            <person name="Dugan-Rocha S."/>
            <person name="Ding Y."/>
            <person name="Chen G."/>
            <person name="Hawes A."/>
            <person name="Holder M."/>
            <person name="Jhangiani S."/>
            <person name="Johnson A."/>
            <person name="Khan Z."/>
            <person name="Li Z."/>
            <person name="Liu W."/>
            <person name="Liu X."/>
            <person name="Perez L."/>
            <person name="Shen H."/>
            <person name="Wang Q."/>
            <person name="Watt J."/>
            <person name="Xi L."/>
            <person name="Xin Y."/>
            <person name="Zhou J."/>
            <person name="Deng J."/>
            <person name="Jiang H."/>
            <person name="Liu Y."/>
            <person name="Qu J."/>
            <person name="Song X.-Z."/>
            <person name="Zhang L."/>
            <person name="Villasana D."/>
            <person name="Johnson A."/>
            <person name="Liu J."/>
            <person name="Liyanage D."/>
            <person name="Lorensuhewa L."/>
            <person name="Robinson T."/>
            <person name="Song A."/>
            <person name="Song B.-B."/>
            <person name="Dinh H."/>
            <person name="Thornton R."/>
            <person name="Coyle M."/>
            <person name="Francisco L."/>
            <person name="Jackson L."/>
            <person name="Javaid M."/>
            <person name="Korchina V."/>
            <person name="Kovar C."/>
            <person name="Mata R."/>
            <person name="Mathew T."/>
            <person name="Ngo R."/>
            <person name="Nguyen L."/>
            <person name="Nguyen N."/>
            <person name="Okwuonu G."/>
            <person name="Ongeri F."/>
            <person name="Pham C."/>
            <person name="Simmons D."/>
            <person name="Wilczek-Boney K."/>
            <person name="Hale W."/>
            <person name="Jakkamsetti A."/>
            <person name="Pham P."/>
            <person name="Ruth R."/>
            <person name="San Lucas F."/>
            <person name="Warren J."/>
            <person name="Zhang J."/>
            <person name="Zhao Z."/>
            <person name="Zhou C."/>
            <person name="Zhu D."/>
            <person name="Lee S."/>
            <person name="Bess C."/>
            <person name="Blankenburg K."/>
            <person name="Forbes L."/>
            <person name="Fu Q."/>
            <person name="Gubbala S."/>
            <person name="Hirani K."/>
            <person name="Jayaseelan J.C."/>
            <person name="Lara F."/>
            <person name="Munidasa M."/>
            <person name="Palculict T."/>
            <person name="Patil S."/>
            <person name="Pu L.-L."/>
            <person name="Saada N."/>
            <person name="Tang L."/>
            <person name="Weissenberger G."/>
            <person name="Zhu Y."/>
            <person name="Hemphill L."/>
            <person name="Shang Y."/>
            <person name="Youmans B."/>
            <person name="Ayvaz T."/>
            <person name="Ross M."/>
            <person name="Santibanez J."/>
            <person name="Aqrawi P."/>
            <person name="Gross S."/>
            <person name="Joshi V."/>
            <person name="Fowler G."/>
            <person name="Nazareth L."/>
            <person name="Reid J."/>
            <person name="Worley K."/>
            <person name="Petrosino J."/>
            <person name="Highlander S."/>
            <person name="Gibbs R."/>
        </authorList>
    </citation>
    <scope>NUCLEOTIDE SEQUENCE [LARGE SCALE GENOMIC DNA]</scope>
    <source>
        <strain evidence="3">DSM 15272</strain>
    </source>
</reference>
<keyword evidence="1" id="KW-0472">Membrane</keyword>
<keyword evidence="4" id="KW-1185">Reference proteome</keyword>
<dbReference type="eggNOG" id="ENOG502ZU5P">
    <property type="taxonomic scope" value="Bacteria"/>
</dbReference>
<dbReference type="Proteomes" id="UP000003111">
    <property type="component" value="Unassembled WGS sequence"/>
</dbReference>
<gene>
    <name evidence="3" type="ORF">HMPREF0063_11963</name>
</gene>
<organism evidence="3 4">
    <name type="scientific">Aeromicrobium marinum DSM 15272</name>
    <dbReference type="NCBI Taxonomy" id="585531"/>
    <lineage>
        <taxon>Bacteria</taxon>
        <taxon>Bacillati</taxon>
        <taxon>Actinomycetota</taxon>
        <taxon>Actinomycetes</taxon>
        <taxon>Propionibacteriales</taxon>
        <taxon>Nocardioidaceae</taxon>
        <taxon>Aeromicrobium</taxon>
    </lineage>
</organism>